<proteinExistence type="predicted"/>
<gene>
    <name evidence="1" type="ORF">MAA_00266</name>
</gene>
<dbReference type="AlphaFoldDB" id="E9ELT3"/>
<reference evidence="1 2" key="1">
    <citation type="journal article" date="2011" name="PLoS Genet.">
        <title>Genome sequencing and comparative transcriptomics of the model entomopathogenic fungi Metarhizium anisopliae and M. acridum.</title>
        <authorList>
            <person name="Gao Q."/>
            <person name="Jin K."/>
            <person name="Ying S.H."/>
            <person name="Zhang Y."/>
            <person name="Xiao G."/>
            <person name="Shang Y."/>
            <person name="Duan Z."/>
            <person name="Hu X."/>
            <person name="Xie X.Q."/>
            <person name="Zhou G."/>
            <person name="Peng G."/>
            <person name="Luo Z."/>
            <person name="Huang W."/>
            <person name="Wang B."/>
            <person name="Fang W."/>
            <person name="Wang S."/>
            <person name="Zhong Y."/>
            <person name="Ma L.J."/>
            <person name="St Leger R.J."/>
            <person name="Zhao G.P."/>
            <person name="Pei Y."/>
            <person name="Feng M.G."/>
            <person name="Xia Y."/>
            <person name="Wang C."/>
        </authorList>
    </citation>
    <scope>NUCLEOTIDE SEQUENCE [LARGE SCALE GENOMIC DNA]</scope>
    <source>
        <strain evidence="2">ARSEF 23 / ATCC MYA-3075</strain>
    </source>
</reference>
<dbReference type="EMBL" id="ADNJ02000003">
    <property type="protein sequence ID" value="EFZ03192.2"/>
    <property type="molecule type" value="Genomic_DNA"/>
</dbReference>
<accession>E9ELT3</accession>
<name>E9ELT3_METRA</name>
<dbReference type="RefSeq" id="XP_007816455.2">
    <property type="nucleotide sequence ID" value="XM_007818264.2"/>
</dbReference>
<sequence length="224" mass="24898">MAYSRSLMYQPAACLMTHGTVGPINDDQPSEQGAPWALIEDQDFISKVDLIAPVEVYQTIQERILQRKPQPCFYRTTISLGQLLNSEQFIQLIENQEITMFCEANSASASSYAIRNGILTIHMDKETFQRAGIPGKPLVAQGGSDGQPKWGRELCRHPILHHRCTMMLTEIGITVDLNSQASYPDGRIPVCLVHACSTVFTERLVWLLCLKTGSGKTTPSPVTF</sequence>
<organism evidence="1 2">
    <name type="scientific">Metarhizium robertsii (strain ARSEF 23 / ATCC MYA-3075)</name>
    <name type="common">Metarhizium anisopliae (strain ARSEF 23)</name>
    <dbReference type="NCBI Taxonomy" id="655844"/>
    <lineage>
        <taxon>Eukaryota</taxon>
        <taxon>Fungi</taxon>
        <taxon>Dikarya</taxon>
        <taxon>Ascomycota</taxon>
        <taxon>Pezizomycotina</taxon>
        <taxon>Sordariomycetes</taxon>
        <taxon>Hypocreomycetidae</taxon>
        <taxon>Hypocreales</taxon>
        <taxon>Clavicipitaceae</taxon>
        <taxon>Metarhizium</taxon>
    </lineage>
</organism>
<dbReference type="GeneID" id="19254552"/>
<dbReference type="KEGG" id="maj:MAA_00266"/>
<dbReference type="OrthoDB" id="4940216at2759"/>
<protein>
    <submittedName>
        <fullName evidence="1">Ribonuclease P 40kDa subunit</fullName>
    </submittedName>
</protein>
<dbReference type="GO" id="GO:0030677">
    <property type="term" value="C:ribonuclease P complex"/>
    <property type="evidence" value="ECO:0007669"/>
    <property type="project" value="InterPro"/>
</dbReference>
<dbReference type="Proteomes" id="UP000002498">
    <property type="component" value="Unassembled WGS sequence"/>
</dbReference>
<evidence type="ECO:0000313" key="2">
    <source>
        <dbReference type="Proteomes" id="UP000002498"/>
    </source>
</evidence>
<dbReference type="HOGENOM" id="CLU_1235288_0_0_1"/>
<dbReference type="GO" id="GO:0001682">
    <property type="term" value="P:tRNA 5'-leader removal"/>
    <property type="evidence" value="ECO:0007669"/>
    <property type="project" value="InterPro"/>
</dbReference>
<keyword evidence="2" id="KW-1185">Reference proteome</keyword>
<dbReference type="Pfam" id="PF08584">
    <property type="entry name" value="Ribonuc_P_40"/>
    <property type="match status" value="1"/>
</dbReference>
<evidence type="ECO:0000313" key="1">
    <source>
        <dbReference type="EMBL" id="EFZ03192.2"/>
    </source>
</evidence>
<reference evidence="1 2" key="2">
    <citation type="journal article" date="2014" name="Proc. Natl. Acad. Sci. U.S.A.">
        <title>Trajectory and genomic determinants of fungal-pathogen speciation and host adaptation.</title>
        <authorList>
            <person name="Hu X."/>
            <person name="Xiao G."/>
            <person name="Zheng P."/>
            <person name="Shang Y."/>
            <person name="Su Y."/>
            <person name="Zhang X."/>
            <person name="Liu X."/>
            <person name="Zhan S."/>
            <person name="St Leger R.J."/>
            <person name="Wang C."/>
        </authorList>
    </citation>
    <scope>GENOME REANNOTATION</scope>
    <source>
        <strain evidence="2">ARSEF 23 / ATCC MYA-3075</strain>
    </source>
</reference>
<comment type="caution">
    <text evidence="1">The sequence shown here is derived from an EMBL/GenBank/DDBJ whole genome shotgun (WGS) entry which is preliminary data.</text>
</comment>
<dbReference type="InterPro" id="IPR013893">
    <property type="entry name" value="RNase_P_Rpp40"/>
</dbReference>